<accession>A0ABR9QSC4</accession>
<organism evidence="7 8">
    <name type="scientific">Thermophilibacter gallinarum</name>
    <dbReference type="NCBI Taxonomy" id="2779357"/>
    <lineage>
        <taxon>Bacteria</taxon>
        <taxon>Bacillati</taxon>
        <taxon>Actinomycetota</taxon>
        <taxon>Coriobacteriia</taxon>
        <taxon>Coriobacteriales</taxon>
        <taxon>Atopobiaceae</taxon>
        <taxon>Thermophilibacter</taxon>
    </lineage>
</organism>
<dbReference type="InterPro" id="IPR051328">
    <property type="entry name" value="T7SS_ABC-Transporter"/>
</dbReference>
<dbReference type="NCBIfam" id="TIGR03062">
    <property type="entry name" value="pip_yhgE_Cterm"/>
    <property type="match status" value="1"/>
</dbReference>
<evidence type="ECO:0000256" key="2">
    <source>
        <dbReference type="ARBA" id="ARBA00022692"/>
    </source>
</evidence>
<dbReference type="Pfam" id="PF12698">
    <property type="entry name" value="ABC2_membrane_3"/>
    <property type="match status" value="2"/>
</dbReference>
<evidence type="ECO:0000256" key="1">
    <source>
        <dbReference type="ARBA" id="ARBA00004141"/>
    </source>
</evidence>
<feature type="domain" description="ABC-2 type transporter transmembrane" evidence="6">
    <location>
        <begin position="27"/>
        <end position="156"/>
    </location>
</feature>
<feature type="transmembrane region" description="Helical" evidence="5">
    <location>
        <begin position="590"/>
        <end position="614"/>
    </location>
</feature>
<comment type="caution">
    <text evidence="7">The sequence shown here is derived from an EMBL/GenBank/DDBJ whole genome shotgun (WGS) entry which is preliminary data.</text>
</comment>
<feature type="transmembrane region" description="Helical" evidence="5">
    <location>
        <begin position="549"/>
        <end position="569"/>
    </location>
</feature>
<reference evidence="7 8" key="1">
    <citation type="submission" date="2020-10" db="EMBL/GenBank/DDBJ databases">
        <title>ChiBAC.</title>
        <authorList>
            <person name="Zenner C."/>
            <person name="Hitch T.C.A."/>
            <person name="Clavel T."/>
        </authorList>
    </citation>
    <scope>NUCLEOTIDE SEQUENCE [LARGE SCALE GENOMIC DNA]</scope>
    <source>
        <strain evidence="7 8">DSM 107455</strain>
    </source>
</reference>
<protein>
    <submittedName>
        <fullName evidence="7">YhgE/Pip domain-containing protein</fullName>
    </submittedName>
</protein>
<evidence type="ECO:0000256" key="4">
    <source>
        <dbReference type="ARBA" id="ARBA00023136"/>
    </source>
</evidence>
<keyword evidence="4 5" id="KW-0472">Membrane</keyword>
<evidence type="ECO:0000256" key="3">
    <source>
        <dbReference type="ARBA" id="ARBA00022989"/>
    </source>
</evidence>
<evidence type="ECO:0000313" key="8">
    <source>
        <dbReference type="Proteomes" id="UP001194273"/>
    </source>
</evidence>
<dbReference type="NCBIfam" id="TIGR03061">
    <property type="entry name" value="pip_yhgE_Nterm"/>
    <property type="match status" value="1"/>
</dbReference>
<proteinExistence type="predicted"/>
<keyword evidence="3 5" id="KW-1133">Transmembrane helix</keyword>
<feature type="transmembrane region" description="Helical" evidence="5">
    <location>
        <begin position="650"/>
        <end position="667"/>
    </location>
</feature>
<dbReference type="RefSeq" id="WP_193529375.1">
    <property type="nucleotide sequence ID" value="NZ_JADCJZ010000001.1"/>
</dbReference>
<dbReference type="Gene3D" id="1.10.287.1490">
    <property type="match status" value="1"/>
</dbReference>
<evidence type="ECO:0000313" key="7">
    <source>
        <dbReference type="EMBL" id="MBE5023975.1"/>
    </source>
</evidence>
<evidence type="ECO:0000256" key="5">
    <source>
        <dbReference type="SAM" id="Phobius"/>
    </source>
</evidence>
<dbReference type="Proteomes" id="UP001194273">
    <property type="component" value="Unassembled WGS sequence"/>
</dbReference>
<dbReference type="InterPro" id="IPR017501">
    <property type="entry name" value="Phage_infect_YhgE_C"/>
</dbReference>
<feature type="domain" description="ABC-2 type transporter transmembrane" evidence="6">
    <location>
        <begin position="521"/>
        <end position="723"/>
    </location>
</feature>
<evidence type="ECO:0000259" key="6">
    <source>
        <dbReference type="Pfam" id="PF12698"/>
    </source>
</evidence>
<dbReference type="PANTHER" id="PTHR43077:SF10">
    <property type="entry name" value="TRANSPORT PERMEASE PROTEIN"/>
    <property type="match status" value="1"/>
</dbReference>
<feature type="transmembrane region" description="Helical" evidence="5">
    <location>
        <begin position="21"/>
        <end position="42"/>
    </location>
</feature>
<keyword evidence="2 5" id="KW-0812">Transmembrane</keyword>
<dbReference type="PANTHER" id="PTHR43077">
    <property type="entry name" value="TRANSPORT PERMEASE YVFS-RELATED"/>
    <property type="match status" value="1"/>
</dbReference>
<dbReference type="Gene3D" id="3.40.1710.10">
    <property type="entry name" value="abc type-2 transporter like domain"/>
    <property type="match status" value="1"/>
</dbReference>
<sequence>MRASLGRVLAFARRDARRLRTGLVAVVVVVGMVAVPSFYAWFNIAGSWDPYGSTGNVRVAVASEDAGYAGELLPVSVNLGERVVSELRASETIDYVATSPEDAVAGVRSGEYYAAVVLPEDFSRGLMTMLSGAPERPRVRFYQNEKANAIASIVTGKAEDAVRADIDRGFARAVTTVGAGALEELGRALDGDGARSVAARLDAAVARSSEALRGSAGDARELSGLLSATEGLVTGGAETASAALSPVEGAGDTLRETASGLEGVGTAADDAAASVGDALSSAEGSLDEVGDAIDGALDAAGAQQDRLQGALADARTALDDQAASLEGLQASLDQADGLLADLQGSLGAGSAGAERVAAIRAVVSGLAETAGDVAAELRDLSDGVGRTAADLASGAKDAEAAREELAGLLADARSAIRDARDGYDEDVRGALQGLADRVGDAAEGADSLRDDLAAALSAAEGASSGAGDALGRARGALDDTAERLDAAADGLDALHAHLRSALASDDLEQVRAALGSGTGALADFVASPVSVERTAVYPVENNGSAMAPFYTTLATWIGGVVLAALVRATPSAAALAETGCSHAEAYLGRLALFCAVGVAQAALIAGGDLAFLGVQCAHPALFALACVASSLVYVNLIFSLTASFGDVGKAVAVVLMVVQVAGSGGTFPPQMLPPAFQALYQWLPFVHSEGALRAAMFGLYGLDYWRELAVLLAYLVPALVLGLVVRRPVIRLGAWFERRLEDTRLM</sequence>
<dbReference type="InterPro" id="IPR013525">
    <property type="entry name" value="ABC2_TM"/>
</dbReference>
<name>A0ABR9QSC4_9ACTN</name>
<gene>
    <name evidence="7" type="ORF">INF26_03805</name>
</gene>
<feature type="transmembrane region" description="Helical" evidence="5">
    <location>
        <begin position="704"/>
        <end position="725"/>
    </location>
</feature>
<dbReference type="InterPro" id="IPR017500">
    <property type="entry name" value="Phage_infect_YhgE_N"/>
</dbReference>
<feature type="transmembrane region" description="Helical" evidence="5">
    <location>
        <begin position="620"/>
        <end position="638"/>
    </location>
</feature>
<dbReference type="EMBL" id="JADCJZ010000001">
    <property type="protein sequence ID" value="MBE5023975.1"/>
    <property type="molecule type" value="Genomic_DNA"/>
</dbReference>
<keyword evidence="8" id="KW-1185">Reference proteome</keyword>
<comment type="subcellular location">
    <subcellularLocation>
        <location evidence="1">Membrane</location>
        <topology evidence="1">Multi-pass membrane protein</topology>
    </subcellularLocation>
</comment>